<feature type="domain" description="Peptidase A2" evidence="10">
    <location>
        <begin position="1"/>
        <end position="79"/>
    </location>
</feature>
<evidence type="ECO:0000256" key="1">
    <source>
        <dbReference type="ARBA" id="ARBA00022679"/>
    </source>
</evidence>
<dbReference type="InterPro" id="IPR043502">
    <property type="entry name" value="DNA/RNA_pol_sf"/>
</dbReference>
<sequence length="650" mass="72723">MFTADTGATKTIIADRVYNQIPEEKHPLLKKSVTLAGAGGTLLKELGKATFHLELGPLILDREVIVAEIEDEGLLGIDILQNENDGPADILLSKGVIKLHGVSIPCIQIGLNDDTVRNVKAADDFIIPGNSEAIIDVFVDRREEDGIAKQHEFLIEPSENFTDKYSLIVAPAIVDTKDKVTQKLRVLNPYPTSVSINQDTCIGQAYRHDGIQMTLFDTEDNEETGNFSQIRRIKSQKSEGQYLSKTEGNLKRADVKRDITVGNDSCCIPEHLQDLYVSTVATKGQQESKVIADLLNRFANTFSRDDNDLGLTKLIEHSIDTKDAKPIKQPPRRVPMAFAAEEKKAIQELEDKGVIQKSTSPWASPIVLVRKKNGQVRPCVDYRRLNAVTVKDAFPLPRVQDCLDAVAGAESFSTLDLTSGYHQIPVRGEDIPKTAFVTKYGFFEYKTMPMGLTGAPGTFQRLVELVLQGLQWQTCLIYIDDIIVFGVNFEEHMSRLEEVLQRIQNAGLKLKPDKCHLLQHEVEFLGHIVSKEGVKPCPRNIMKILEWPTPTNVTEVRQILGMGSYYRRFVKSFSKIVRPLVELTRKGKSFQWTPLCDEAFEHIKKALTSPDIMAYPLSTCEFILDTDASDVGISYSQSIPRWKGTSDSFC</sequence>
<accession>A0ABD3VYC4</accession>
<dbReference type="Gene3D" id="2.40.70.10">
    <property type="entry name" value="Acid Proteases"/>
    <property type="match status" value="1"/>
</dbReference>
<dbReference type="InterPro" id="IPR001995">
    <property type="entry name" value="Peptidase_A2_cat"/>
</dbReference>
<keyword evidence="4" id="KW-0255">Endonuclease</keyword>
<dbReference type="GO" id="GO:0016787">
    <property type="term" value="F:hydrolase activity"/>
    <property type="evidence" value="ECO:0007669"/>
    <property type="project" value="UniProtKB-KW"/>
</dbReference>
<dbReference type="Proteomes" id="UP001634394">
    <property type="component" value="Unassembled WGS sequence"/>
</dbReference>
<dbReference type="AlphaFoldDB" id="A0ABD3VYC4"/>
<keyword evidence="1" id="KW-0808">Transferase</keyword>
<dbReference type="PROSITE" id="PS00141">
    <property type="entry name" value="ASP_PROTEASE"/>
    <property type="match status" value="1"/>
</dbReference>
<keyword evidence="5" id="KW-0378">Hydrolase</keyword>
<dbReference type="InterPro" id="IPR041577">
    <property type="entry name" value="RT_RNaseH_2"/>
</dbReference>
<dbReference type="PROSITE" id="PS50878">
    <property type="entry name" value="RT_POL"/>
    <property type="match status" value="1"/>
</dbReference>
<proteinExistence type="predicted"/>
<dbReference type="FunFam" id="3.30.70.270:FF:000020">
    <property type="entry name" value="Transposon Tf2-6 polyprotein-like Protein"/>
    <property type="match status" value="1"/>
</dbReference>
<keyword evidence="9" id="KW-0511">Multifunctional enzyme</keyword>
<evidence type="ECO:0000256" key="5">
    <source>
        <dbReference type="ARBA" id="ARBA00022801"/>
    </source>
</evidence>
<evidence type="ECO:0000256" key="8">
    <source>
        <dbReference type="ARBA" id="ARBA00022908"/>
    </source>
</evidence>
<dbReference type="GO" id="GO:0016779">
    <property type="term" value="F:nucleotidyltransferase activity"/>
    <property type="evidence" value="ECO:0007669"/>
    <property type="project" value="UniProtKB-KW"/>
</dbReference>
<evidence type="ECO:0000313" key="13">
    <source>
        <dbReference type="Proteomes" id="UP001634394"/>
    </source>
</evidence>
<keyword evidence="8" id="KW-0229">DNA integration</keyword>
<evidence type="ECO:0000259" key="11">
    <source>
        <dbReference type="PROSITE" id="PS50878"/>
    </source>
</evidence>
<dbReference type="GO" id="GO:0003723">
    <property type="term" value="F:RNA binding"/>
    <property type="evidence" value="ECO:0007669"/>
    <property type="project" value="UniProtKB-KW"/>
</dbReference>
<dbReference type="PROSITE" id="PS50175">
    <property type="entry name" value="ASP_PROT_RETROV"/>
    <property type="match status" value="1"/>
</dbReference>
<dbReference type="SUPFAM" id="SSF56672">
    <property type="entry name" value="DNA/RNA polymerases"/>
    <property type="match status" value="1"/>
</dbReference>
<dbReference type="GO" id="GO:0015074">
    <property type="term" value="P:DNA integration"/>
    <property type="evidence" value="ECO:0007669"/>
    <property type="project" value="UniProtKB-KW"/>
</dbReference>
<name>A0ABD3VYC4_SINWO</name>
<keyword evidence="13" id="KW-1185">Reference proteome</keyword>
<dbReference type="InterPro" id="IPR001969">
    <property type="entry name" value="Aspartic_peptidase_AS"/>
</dbReference>
<keyword evidence="2" id="KW-0548">Nucleotidyltransferase</keyword>
<evidence type="ECO:0000259" key="10">
    <source>
        <dbReference type="PROSITE" id="PS50175"/>
    </source>
</evidence>
<dbReference type="EMBL" id="JBJQND010000009">
    <property type="protein sequence ID" value="KAL3866629.1"/>
    <property type="molecule type" value="Genomic_DNA"/>
</dbReference>
<gene>
    <name evidence="12" type="ORF">ACJMK2_043913</name>
</gene>
<evidence type="ECO:0000256" key="9">
    <source>
        <dbReference type="ARBA" id="ARBA00023268"/>
    </source>
</evidence>
<evidence type="ECO:0000256" key="7">
    <source>
        <dbReference type="ARBA" id="ARBA00022884"/>
    </source>
</evidence>
<evidence type="ECO:0000256" key="6">
    <source>
        <dbReference type="ARBA" id="ARBA00022842"/>
    </source>
</evidence>
<dbReference type="CDD" id="cd01647">
    <property type="entry name" value="RT_LTR"/>
    <property type="match status" value="1"/>
</dbReference>
<dbReference type="Gene3D" id="3.30.70.270">
    <property type="match status" value="2"/>
</dbReference>
<evidence type="ECO:0008006" key="14">
    <source>
        <dbReference type="Google" id="ProtNLM"/>
    </source>
</evidence>
<evidence type="ECO:0000256" key="3">
    <source>
        <dbReference type="ARBA" id="ARBA00022722"/>
    </source>
</evidence>
<dbReference type="GO" id="GO:0004519">
    <property type="term" value="F:endonuclease activity"/>
    <property type="evidence" value="ECO:0007669"/>
    <property type="project" value="UniProtKB-KW"/>
</dbReference>
<dbReference type="PANTHER" id="PTHR37984:SF5">
    <property type="entry name" value="PROTEIN NYNRIN-LIKE"/>
    <property type="match status" value="1"/>
</dbReference>
<dbReference type="InterPro" id="IPR021109">
    <property type="entry name" value="Peptidase_aspartic_dom_sf"/>
</dbReference>
<evidence type="ECO:0000256" key="2">
    <source>
        <dbReference type="ARBA" id="ARBA00022695"/>
    </source>
</evidence>
<evidence type="ECO:0000313" key="12">
    <source>
        <dbReference type="EMBL" id="KAL3866629.1"/>
    </source>
</evidence>
<dbReference type="Gene3D" id="3.10.10.10">
    <property type="entry name" value="HIV Type 1 Reverse Transcriptase, subunit A, domain 1"/>
    <property type="match status" value="1"/>
</dbReference>
<comment type="caution">
    <text evidence="12">The sequence shown here is derived from an EMBL/GenBank/DDBJ whole genome shotgun (WGS) entry which is preliminary data.</text>
</comment>
<dbReference type="InterPro" id="IPR000477">
    <property type="entry name" value="RT_dom"/>
</dbReference>
<dbReference type="FunFam" id="3.10.10.10:FF:000002">
    <property type="entry name" value="Retrovirus-related Pol polyprotein from transposon 17.6-like protein"/>
    <property type="match status" value="1"/>
</dbReference>
<evidence type="ECO:0000256" key="4">
    <source>
        <dbReference type="ARBA" id="ARBA00022759"/>
    </source>
</evidence>
<feature type="domain" description="Reverse transcriptase" evidence="11">
    <location>
        <begin position="350"/>
        <end position="529"/>
    </location>
</feature>
<keyword evidence="7" id="KW-0694">RNA-binding</keyword>
<reference evidence="12 13" key="1">
    <citation type="submission" date="2024-11" db="EMBL/GenBank/DDBJ databases">
        <title>Chromosome-level genome assembly of the freshwater bivalve Anodonta woodiana.</title>
        <authorList>
            <person name="Chen X."/>
        </authorList>
    </citation>
    <scope>NUCLEOTIDE SEQUENCE [LARGE SCALE GENOMIC DNA]</scope>
    <source>
        <strain evidence="12">MN2024</strain>
        <tissue evidence="12">Gills</tissue>
    </source>
</reference>
<protein>
    <recommendedName>
        <fullName evidence="14">Reverse transcriptase domain-containing protein</fullName>
    </recommendedName>
</protein>
<organism evidence="12 13">
    <name type="scientific">Sinanodonta woodiana</name>
    <name type="common">Chinese pond mussel</name>
    <name type="synonym">Anodonta woodiana</name>
    <dbReference type="NCBI Taxonomy" id="1069815"/>
    <lineage>
        <taxon>Eukaryota</taxon>
        <taxon>Metazoa</taxon>
        <taxon>Spiralia</taxon>
        <taxon>Lophotrochozoa</taxon>
        <taxon>Mollusca</taxon>
        <taxon>Bivalvia</taxon>
        <taxon>Autobranchia</taxon>
        <taxon>Heteroconchia</taxon>
        <taxon>Palaeoheterodonta</taxon>
        <taxon>Unionida</taxon>
        <taxon>Unionoidea</taxon>
        <taxon>Unionidae</taxon>
        <taxon>Unioninae</taxon>
        <taxon>Sinanodonta</taxon>
    </lineage>
</organism>
<keyword evidence="3" id="KW-0540">Nuclease</keyword>
<keyword evidence="6" id="KW-0460">Magnesium</keyword>
<dbReference type="InterPro" id="IPR050951">
    <property type="entry name" value="Retrovirus_Pol_polyprotein"/>
</dbReference>
<dbReference type="Pfam" id="PF00078">
    <property type="entry name" value="RVT_1"/>
    <property type="match status" value="1"/>
</dbReference>
<dbReference type="PANTHER" id="PTHR37984">
    <property type="entry name" value="PROTEIN CBG26694"/>
    <property type="match status" value="1"/>
</dbReference>
<dbReference type="Pfam" id="PF17919">
    <property type="entry name" value="RT_RNaseH_2"/>
    <property type="match status" value="1"/>
</dbReference>
<dbReference type="InterPro" id="IPR043128">
    <property type="entry name" value="Rev_trsase/Diguanyl_cyclase"/>
</dbReference>